<keyword evidence="2 4" id="KW-0175">Coiled coil</keyword>
<gene>
    <name evidence="6" type="primary">LOC108053871</name>
</gene>
<dbReference type="PANTHER" id="PTHR15654:SF1">
    <property type="entry name" value="COILED-COIL DOMAIN-CONTAINING PROTEIN 96"/>
    <property type="match status" value="1"/>
</dbReference>
<evidence type="ECO:0000256" key="4">
    <source>
        <dbReference type="SAM" id="Coils"/>
    </source>
</evidence>
<dbReference type="AlphaFoldDB" id="A0A6P4FRJ6"/>
<comment type="subcellular location">
    <subcellularLocation>
        <location evidence="1">Cell projection</location>
        <location evidence="1">Cilium</location>
    </subcellularLocation>
</comment>
<feature type="non-terminal residue" evidence="6">
    <location>
        <position position="1"/>
    </location>
</feature>
<proteinExistence type="predicted"/>
<evidence type="ECO:0000256" key="1">
    <source>
        <dbReference type="ARBA" id="ARBA00004138"/>
    </source>
</evidence>
<dbReference type="Pfam" id="PF13870">
    <property type="entry name" value="CCDC113_CCDC96_CC"/>
    <property type="match status" value="1"/>
</dbReference>
<sequence length="279" mass="32919">KRSRNIRVFQPLSPENEKRFSARYMSALALLDSLKNRVDKAKHKYAIQMNSVILDLHSAQSVASITEERLEDTFRHYLVRPDSEILRRLVDRELRLMATKRNEISDTRLFLITRKHTLGHILGKITQLETLSDTLSIRDFISVQNEVFALQKKIEERNLELRRMRTQYLMDVHLIRHNREKALALAEKFDLQKTLLKNAIDKQRILRSQLYDVKLERTKMRQQSRELTFQGGILAMPSLMYDFDQTVLRLKEKQDTVSKLKETMKALSRRISQAEGRSI</sequence>
<evidence type="ECO:0000256" key="2">
    <source>
        <dbReference type="ARBA" id="ARBA00023054"/>
    </source>
</evidence>
<organism evidence="6">
    <name type="scientific">Drosophila rhopaloa</name>
    <name type="common">Fruit fly</name>
    <dbReference type="NCBI Taxonomy" id="1041015"/>
    <lineage>
        <taxon>Eukaryota</taxon>
        <taxon>Metazoa</taxon>
        <taxon>Ecdysozoa</taxon>
        <taxon>Arthropoda</taxon>
        <taxon>Hexapoda</taxon>
        <taxon>Insecta</taxon>
        <taxon>Pterygota</taxon>
        <taxon>Neoptera</taxon>
        <taxon>Endopterygota</taxon>
        <taxon>Diptera</taxon>
        <taxon>Brachycera</taxon>
        <taxon>Muscomorpha</taxon>
        <taxon>Ephydroidea</taxon>
        <taxon>Drosophilidae</taxon>
        <taxon>Drosophila</taxon>
        <taxon>Sophophora</taxon>
    </lineage>
</organism>
<dbReference type="RefSeq" id="XP_016992084.1">
    <property type="nucleotide sequence ID" value="XM_017136595.1"/>
</dbReference>
<feature type="coiled-coil region" evidence="4">
    <location>
        <begin position="250"/>
        <end position="277"/>
    </location>
</feature>
<dbReference type="InterPro" id="IPR025254">
    <property type="entry name" value="CCDC113/CCDC96_CC"/>
</dbReference>
<dbReference type="GO" id="GO:0060271">
    <property type="term" value="P:cilium assembly"/>
    <property type="evidence" value="ECO:0007669"/>
    <property type="project" value="TreeGrafter"/>
</dbReference>
<name>A0A6P4FRJ6_DRORH</name>
<accession>A0A6P4FRJ6</accession>
<evidence type="ECO:0000313" key="6">
    <source>
        <dbReference type="RefSeq" id="XP_016992084.1"/>
    </source>
</evidence>
<keyword evidence="3" id="KW-0966">Cell projection</keyword>
<protein>
    <submittedName>
        <fullName evidence="6">Uncharacterized protein LOC108053871</fullName>
    </submittedName>
</protein>
<dbReference type="GO" id="GO:0005930">
    <property type="term" value="C:axoneme"/>
    <property type="evidence" value="ECO:0007669"/>
    <property type="project" value="TreeGrafter"/>
</dbReference>
<evidence type="ECO:0000256" key="3">
    <source>
        <dbReference type="ARBA" id="ARBA00023273"/>
    </source>
</evidence>
<dbReference type="GO" id="GO:0036064">
    <property type="term" value="C:ciliary basal body"/>
    <property type="evidence" value="ECO:0007669"/>
    <property type="project" value="TreeGrafter"/>
</dbReference>
<feature type="domain" description="CCDC113/CCDC96 coiled-coil" evidence="5">
    <location>
        <begin position="97"/>
        <end position="272"/>
    </location>
</feature>
<reference evidence="6" key="1">
    <citation type="submission" date="2025-08" db="UniProtKB">
        <authorList>
            <consortium name="RefSeq"/>
        </authorList>
    </citation>
    <scope>IDENTIFICATION</scope>
</reference>
<dbReference type="PANTHER" id="PTHR15654">
    <property type="entry name" value="COILED-COIL DOMAIN-CONTAINING PROTEIN 113-RELATED"/>
    <property type="match status" value="1"/>
</dbReference>
<evidence type="ECO:0000259" key="5">
    <source>
        <dbReference type="Pfam" id="PF13870"/>
    </source>
</evidence>
<dbReference type="OrthoDB" id="10254794at2759"/>
<dbReference type="InterPro" id="IPR051885">
    <property type="entry name" value="CC_CF"/>
</dbReference>